<dbReference type="Pfam" id="PF01979">
    <property type="entry name" value="Amidohydro_1"/>
    <property type="match status" value="1"/>
</dbReference>
<organism evidence="9 10">
    <name type="scientific">Pelagibius litoralis</name>
    <dbReference type="NCBI Taxonomy" id="374515"/>
    <lineage>
        <taxon>Bacteria</taxon>
        <taxon>Pseudomonadati</taxon>
        <taxon>Pseudomonadota</taxon>
        <taxon>Alphaproteobacteria</taxon>
        <taxon>Rhodospirillales</taxon>
        <taxon>Rhodovibrionaceae</taxon>
        <taxon>Pelagibius</taxon>
    </lineage>
</organism>
<dbReference type="GO" id="GO:0050480">
    <property type="term" value="F:imidazolonepropionase activity"/>
    <property type="evidence" value="ECO:0007669"/>
    <property type="project" value="UniProtKB-UniRule"/>
</dbReference>
<feature type="binding site" evidence="7">
    <location>
        <position position="77"/>
    </location>
    <ligand>
        <name>Zn(2+)</name>
        <dbReference type="ChEBI" id="CHEBI:29105"/>
    </ligand>
</feature>
<keyword evidence="3 7" id="KW-0378">Hydrolase</keyword>
<feature type="binding site" evidence="7">
    <location>
        <position position="244"/>
    </location>
    <ligand>
        <name>Fe(3+)</name>
        <dbReference type="ChEBI" id="CHEBI:29034"/>
    </ligand>
</feature>
<keyword evidence="10" id="KW-1185">Reference proteome</keyword>
<feature type="binding site" evidence="7">
    <location>
        <position position="180"/>
    </location>
    <ligand>
        <name>4-imidazolone-5-propanoate</name>
        <dbReference type="ChEBI" id="CHEBI:77893"/>
    </ligand>
</feature>
<dbReference type="Proteomes" id="UP000761264">
    <property type="component" value="Unassembled WGS sequence"/>
</dbReference>
<dbReference type="NCBIfam" id="TIGR01224">
    <property type="entry name" value="hutI"/>
    <property type="match status" value="1"/>
</dbReference>
<feature type="binding site" evidence="7">
    <location>
        <position position="244"/>
    </location>
    <ligand>
        <name>Zn(2+)</name>
        <dbReference type="ChEBI" id="CHEBI:29105"/>
    </ligand>
</feature>
<dbReference type="EMBL" id="JAAQPH010000006">
    <property type="protein sequence ID" value="NIA68963.1"/>
    <property type="molecule type" value="Genomic_DNA"/>
</dbReference>
<feature type="binding site" evidence="7">
    <location>
        <position position="147"/>
    </location>
    <ligand>
        <name>N-formimidoyl-L-glutamate</name>
        <dbReference type="ChEBI" id="CHEBI:58928"/>
    </ligand>
</feature>
<dbReference type="EC" id="3.5.2.7" evidence="1 7"/>
<comment type="caution">
    <text evidence="9">The sequence shown here is derived from an EMBL/GenBank/DDBJ whole genome shotgun (WGS) entry which is preliminary data.</text>
</comment>
<dbReference type="GO" id="GO:0008270">
    <property type="term" value="F:zinc ion binding"/>
    <property type="evidence" value="ECO:0007669"/>
    <property type="project" value="UniProtKB-UniRule"/>
</dbReference>
<comment type="cofactor">
    <cofactor evidence="7">
        <name>Zn(2+)</name>
        <dbReference type="ChEBI" id="CHEBI:29105"/>
    </cofactor>
    <cofactor evidence="7">
        <name>Fe(3+)</name>
        <dbReference type="ChEBI" id="CHEBI:29034"/>
    </cofactor>
    <text evidence="7">Binds 1 zinc or iron ion per subunit.</text>
</comment>
<protein>
    <recommendedName>
        <fullName evidence="1 7">Imidazolonepropionase</fullName>
        <ecNumber evidence="1 7">3.5.2.7</ecNumber>
    </recommendedName>
    <alternativeName>
        <fullName evidence="7">Imidazolone-5-propionate hydrolase</fullName>
    </alternativeName>
</protein>
<dbReference type="InterPro" id="IPR011059">
    <property type="entry name" value="Metal-dep_hydrolase_composite"/>
</dbReference>
<feature type="binding site" evidence="7">
    <location>
        <position position="147"/>
    </location>
    <ligand>
        <name>4-imidazolone-5-propanoate</name>
        <dbReference type="ChEBI" id="CHEBI:77893"/>
    </ligand>
</feature>
<evidence type="ECO:0000256" key="1">
    <source>
        <dbReference type="ARBA" id="ARBA00012864"/>
    </source>
</evidence>
<keyword evidence="5 7" id="KW-0862">Zinc</keyword>
<dbReference type="SUPFAM" id="SSF51556">
    <property type="entry name" value="Metallo-dependent hydrolases"/>
    <property type="match status" value="1"/>
</dbReference>
<comment type="subcellular location">
    <subcellularLocation>
        <location evidence="7">Cytoplasm</location>
    </subcellularLocation>
</comment>
<dbReference type="GO" id="GO:0005737">
    <property type="term" value="C:cytoplasm"/>
    <property type="evidence" value="ECO:0007669"/>
    <property type="project" value="UniProtKB-SubCell"/>
</dbReference>
<evidence type="ECO:0000313" key="9">
    <source>
        <dbReference type="EMBL" id="NIA68963.1"/>
    </source>
</evidence>
<dbReference type="InterPro" id="IPR032466">
    <property type="entry name" value="Metal_Hydrolase"/>
</dbReference>
<name>A0A967C398_9PROT</name>
<evidence type="ECO:0000256" key="4">
    <source>
        <dbReference type="ARBA" id="ARBA00022808"/>
    </source>
</evidence>
<gene>
    <name evidence="7" type="primary">hutI</name>
    <name evidence="9" type="ORF">HBA54_10195</name>
</gene>
<dbReference type="CDD" id="cd01296">
    <property type="entry name" value="Imidazolone-5PH"/>
    <property type="match status" value="1"/>
</dbReference>
<dbReference type="InterPro" id="IPR006680">
    <property type="entry name" value="Amidohydro-rel"/>
</dbReference>
<keyword evidence="4 7" id="KW-0369">Histidine metabolism</keyword>
<comment type="catalytic activity">
    <reaction evidence="7">
        <text>4-imidazolone-5-propanoate + H2O = N-formimidoyl-L-glutamate</text>
        <dbReference type="Rhea" id="RHEA:23660"/>
        <dbReference type="ChEBI" id="CHEBI:15377"/>
        <dbReference type="ChEBI" id="CHEBI:58928"/>
        <dbReference type="ChEBI" id="CHEBI:77893"/>
        <dbReference type="EC" id="3.5.2.7"/>
    </reaction>
</comment>
<evidence type="ECO:0000256" key="3">
    <source>
        <dbReference type="ARBA" id="ARBA00022801"/>
    </source>
</evidence>
<dbReference type="Gene3D" id="3.20.20.140">
    <property type="entry name" value="Metal-dependent hydrolases"/>
    <property type="match status" value="1"/>
</dbReference>
<feature type="binding site" evidence="7">
    <location>
        <position position="84"/>
    </location>
    <ligand>
        <name>4-imidazolone-5-propanoate</name>
        <dbReference type="ChEBI" id="CHEBI:77893"/>
    </ligand>
</feature>
<dbReference type="GO" id="GO:0005506">
    <property type="term" value="F:iron ion binding"/>
    <property type="evidence" value="ECO:0007669"/>
    <property type="project" value="UniProtKB-UniRule"/>
</dbReference>
<dbReference type="HAMAP" id="MF_00372">
    <property type="entry name" value="HutI"/>
    <property type="match status" value="1"/>
</dbReference>
<evidence type="ECO:0000256" key="5">
    <source>
        <dbReference type="ARBA" id="ARBA00022833"/>
    </source>
</evidence>
<dbReference type="AlphaFoldDB" id="A0A967C398"/>
<dbReference type="FunFam" id="3.20.20.140:FF:000007">
    <property type="entry name" value="Imidazolonepropionase"/>
    <property type="match status" value="1"/>
</dbReference>
<dbReference type="PANTHER" id="PTHR42752">
    <property type="entry name" value="IMIDAZOLONEPROPIONASE"/>
    <property type="match status" value="1"/>
</dbReference>
<sequence length="410" mass="43574">MWDELWTGARLATMVADPAHAKPYGAVEAAALAVAGGRIAWLGPQSALPGAPADLAGAVHDCAGRWITPGLIDCHTHLVYGGDRAREFELRLEGASYEEIARAGGGIRFTVAQTREADEETLYNAALPRLRAFLAEGVTTIEIKSGYGLSLEHELKMLRVARRLGANEALTVKTTFLGAHALPPEFDGRPEDYIDAVIAMMPEVAASGLADAVDAFCEHIAFYPEQVARVFEAARAAGLPVKLHADQLSDLKGAALAARFGALSADHLEYTSDEGVRAMAASGAVAVLLPGAFYFLRETQQPPVEVFRQARVPIALASDCNPGSAPATSLLLMLNMACTLFRLTPEEALAGITRNGARALGLQDSHGTLETGKAADFVLWDIDHPAELAYRIGFNPCHQVVKDGKVVQGG</sequence>
<feature type="binding site" evidence="7">
    <location>
        <position position="321"/>
    </location>
    <ligand>
        <name>N-formimidoyl-L-glutamate</name>
        <dbReference type="ChEBI" id="CHEBI:58928"/>
    </ligand>
</feature>
<evidence type="ECO:0000256" key="7">
    <source>
        <dbReference type="HAMAP-Rule" id="MF_00372"/>
    </source>
</evidence>
<feature type="binding site" evidence="7">
    <location>
        <position position="323"/>
    </location>
    <ligand>
        <name>N-formimidoyl-L-glutamate</name>
        <dbReference type="ChEBI" id="CHEBI:58928"/>
    </ligand>
</feature>
<feature type="binding site" evidence="7">
    <location>
        <position position="324"/>
    </location>
    <ligand>
        <name>4-imidazolone-5-propanoate</name>
        <dbReference type="ChEBI" id="CHEBI:77893"/>
    </ligand>
</feature>
<feature type="binding site" evidence="7">
    <location>
        <position position="319"/>
    </location>
    <ligand>
        <name>Fe(3+)</name>
        <dbReference type="ChEBI" id="CHEBI:29034"/>
    </ligand>
</feature>
<evidence type="ECO:0000256" key="6">
    <source>
        <dbReference type="ARBA" id="ARBA00023004"/>
    </source>
</evidence>
<feature type="binding site" evidence="7">
    <location>
        <position position="247"/>
    </location>
    <ligand>
        <name>4-imidazolone-5-propanoate</name>
        <dbReference type="ChEBI" id="CHEBI:77893"/>
    </ligand>
</feature>
<evidence type="ECO:0000256" key="2">
    <source>
        <dbReference type="ARBA" id="ARBA00022723"/>
    </source>
</evidence>
<dbReference type="PANTHER" id="PTHR42752:SF1">
    <property type="entry name" value="IMIDAZOLONEPROPIONASE-RELATED"/>
    <property type="match status" value="1"/>
</dbReference>
<dbReference type="SUPFAM" id="SSF51338">
    <property type="entry name" value="Composite domain of metallo-dependent hydrolases"/>
    <property type="match status" value="1"/>
</dbReference>
<keyword evidence="6 7" id="KW-0408">Iron</keyword>
<feature type="binding site" evidence="7">
    <location>
        <position position="75"/>
    </location>
    <ligand>
        <name>Fe(3+)</name>
        <dbReference type="ChEBI" id="CHEBI:29034"/>
    </ligand>
</feature>
<comment type="pathway">
    <text evidence="7">Amino-acid degradation; L-histidine degradation into L-glutamate; N-formimidoyl-L-glutamate from L-histidine: step 3/3.</text>
</comment>
<comment type="function">
    <text evidence="7">Catalyzes the hydrolytic cleavage of the carbon-nitrogen bond in imidazolone-5-propanoate to yield N-formimidoyl-L-glutamate. It is the third step in the universal histidine degradation pathway.</text>
</comment>
<accession>A0A967C398</accession>
<evidence type="ECO:0000313" key="10">
    <source>
        <dbReference type="Proteomes" id="UP000761264"/>
    </source>
</evidence>
<reference evidence="9" key="1">
    <citation type="submission" date="2020-03" db="EMBL/GenBank/DDBJ databases">
        <title>Genome of Pelagibius litoralis DSM 21314T.</title>
        <authorList>
            <person name="Wang G."/>
        </authorList>
    </citation>
    <scope>NUCLEOTIDE SEQUENCE</scope>
    <source>
        <strain evidence="9">DSM 21314</strain>
    </source>
</reference>
<feature type="binding site" evidence="7">
    <location>
        <position position="77"/>
    </location>
    <ligand>
        <name>Fe(3+)</name>
        <dbReference type="ChEBI" id="CHEBI:29034"/>
    </ligand>
</feature>
<dbReference type="GO" id="GO:0019556">
    <property type="term" value="P:L-histidine catabolic process to glutamate and formamide"/>
    <property type="evidence" value="ECO:0007669"/>
    <property type="project" value="UniProtKB-UniRule"/>
</dbReference>
<evidence type="ECO:0000259" key="8">
    <source>
        <dbReference type="Pfam" id="PF01979"/>
    </source>
</evidence>
<dbReference type="Gene3D" id="2.30.40.10">
    <property type="entry name" value="Urease, subunit C, domain 1"/>
    <property type="match status" value="1"/>
</dbReference>
<comment type="similarity">
    <text evidence="7">Belongs to the metallo-dependent hydrolases superfamily. HutI family.</text>
</comment>
<proteinExistence type="inferred from homology"/>
<keyword evidence="7" id="KW-0963">Cytoplasm</keyword>
<feature type="binding site" evidence="7">
    <location>
        <position position="75"/>
    </location>
    <ligand>
        <name>Zn(2+)</name>
        <dbReference type="ChEBI" id="CHEBI:29105"/>
    </ligand>
</feature>
<dbReference type="InterPro" id="IPR005920">
    <property type="entry name" value="HutI"/>
</dbReference>
<feature type="domain" description="Amidohydrolase-related" evidence="8">
    <location>
        <begin position="66"/>
        <end position="407"/>
    </location>
</feature>
<feature type="binding site" evidence="7">
    <location>
        <position position="319"/>
    </location>
    <ligand>
        <name>Zn(2+)</name>
        <dbReference type="ChEBI" id="CHEBI:29105"/>
    </ligand>
</feature>
<keyword evidence="2 7" id="KW-0479">Metal-binding</keyword>